<dbReference type="SUPFAM" id="SSF81606">
    <property type="entry name" value="PP2C-like"/>
    <property type="match status" value="1"/>
</dbReference>
<keyword evidence="3" id="KW-1185">Reference proteome</keyword>
<dbReference type="Gene3D" id="3.60.40.10">
    <property type="entry name" value="PPM-type phosphatase domain"/>
    <property type="match status" value="1"/>
</dbReference>
<evidence type="ECO:0000259" key="1">
    <source>
        <dbReference type="PROSITE" id="PS51746"/>
    </source>
</evidence>
<dbReference type="Proteomes" id="UP001143747">
    <property type="component" value="Unassembled WGS sequence"/>
</dbReference>
<dbReference type="PROSITE" id="PS51746">
    <property type="entry name" value="PPM_2"/>
    <property type="match status" value="1"/>
</dbReference>
<dbReference type="InterPro" id="IPR036457">
    <property type="entry name" value="PPM-type-like_dom_sf"/>
</dbReference>
<dbReference type="EMBL" id="JAKELO010000002">
    <property type="protein sequence ID" value="MDE4907716.1"/>
    <property type="molecule type" value="Genomic_DNA"/>
</dbReference>
<dbReference type="GO" id="GO:0004722">
    <property type="term" value="F:protein serine/threonine phosphatase activity"/>
    <property type="evidence" value="ECO:0007669"/>
    <property type="project" value="InterPro"/>
</dbReference>
<proteinExistence type="predicted"/>
<protein>
    <submittedName>
        <fullName evidence="2">Protein phosphatase 2C domain-containing protein</fullName>
    </submittedName>
</protein>
<reference evidence="2" key="1">
    <citation type="submission" date="2022-01" db="EMBL/GenBank/DDBJ databases">
        <title>Draft genome of Methanogenium marinum DSM 15558.</title>
        <authorList>
            <person name="Chen S.-C."/>
            <person name="You Y.-T."/>
        </authorList>
    </citation>
    <scope>NUCLEOTIDE SEQUENCE</scope>
    <source>
        <strain evidence="2">DSM 15558</strain>
    </source>
</reference>
<dbReference type="SMART" id="SM00332">
    <property type="entry name" value="PP2Cc"/>
    <property type="match status" value="1"/>
</dbReference>
<sequence length="268" mass="28374">MKTILLSIRVGEMRSDTGTREQFEYHAISVAGVRPVNEDAWCIAPVDGGLACAVADGIGGHEAGDVASALAIRIFRETIQEAGLTAGDPETAAAILKQAHTLAHEAIREQATGNRSGMGTTFVSACFGNGMVSLCNTGDSRCTLIRAGTVCSLTKDHSFVQSLVDREVITQEEALTHPMKHIITHSLGADFAADCTSHRLLAGDTLVLSSDGLHDYVTQETMCMAGEALTAEESASFLMEAAAKTSNDNITLIVVRVHGKTIPQEECD</sequence>
<dbReference type="Pfam" id="PF13672">
    <property type="entry name" value="PP2C_2"/>
    <property type="match status" value="1"/>
</dbReference>
<organism evidence="2 3">
    <name type="scientific">Methanogenium marinum</name>
    <dbReference type="NCBI Taxonomy" id="348610"/>
    <lineage>
        <taxon>Archaea</taxon>
        <taxon>Methanobacteriati</taxon>
        <taxon>Methanobacteriota</taxon>
        <taxon>Stenosarchaea group</taxon>
        <taxon>Methanomicrobia</taxon>
        <taxon>Methanomicrobiales</taxon>
        <taxon>Methanomicrobiaceae</taxon>
        <taxon>Methanogenium</taxon>
    </lineage>
</organism>
<evidence type="ECO:0000313" key="3">
    <source>
        <dbReference type="Proteomes" id="UP001143747"/>
    </source>
</evidence>
<accession>A0A9Q4KUU6</accession>
<comment type="caution">
    <text evidence="2">The sequence shown here is derived from an EMBL/GenBank/DDBJ whole genome shotgun (WGS) entry which is preliminary data.</text>
</comment>
<name>A0A9Q4KUU6_9EURY</name>
<dbReference type="InterPro" id="IPR015655">
    <property type="entry name" value="PP2C"/>
</dbReference>
<dbReference type="InterPro" id="IPR001932">
    <property type="entry name" value="PPM-type_phosphatase-like_dom"/>
</dbReference>
<dbReference type="RefSeq" id="WP_274924364.1">
    <property type="nucleotide sequence ID" value="NZ_JAKELO010000002.1"/>
</dbReference>
<dbReference type="AlphaFoldDB" id="A0A9Q4KUU6"/>
<dbReference type="CDD" id="cd00143">
    <property type="entry name" value="PP2Cc"/>
    <property type="match status" value="1"/>
</dbReference>
<feature type="domain" description="PPM-type phosphatase" evidence="1">
    <location>
        <begin position="24"/>
        <end position="257"/>
    </location>
</feature>
<dbReference type="SMART" id="SM00331">
    <property type="entry name" value="PP2C_SIG"/>
    <property type="match status" value="1"/>
</dbReference>
<gene>
    <name evidence="2" type="ORF">L0665_03705</name>
</gene>
<dbReference type="PANTHER" id="PTHR47992">
    <property type="entry name" value="PROTEIN PHOSPHATASE"/>
    <property type="match status" value="1"/>
</dbReference>
<evidence type="ECO:0000313" key="2">
    <source>
        <dbReference type="EMBL" id="MDE4907716.1"/>
    </source>
</evidence>